<reference evidence="3" key="1">
    <citation type="submission" date="2015-07" db="EMBL/GenBank/DDBJ databases">
        <title>Whole genome sequence of an Ensifer adhaerens strain isolated from a cave pool in the Wind Cave National Park.</title>
        <authorList>
            <person name="Eng W.W.H."/>
            <person name="Gan H.M."/>
            <person name="Barton H.A."/>
            <person name="Savka M.A."/>
        </authorList>
    </citation>
    <scope>NUCLEOTIDE SEQUENCE [LARGE SCALE GENOMIC DNA]</scope>
    <source>
        <strain evidence="3">SD006</strain>
    </source>
</reference>
<accession>A0A0L8C230</accession>
<dbReference type="EMBL" id="LGAP01000002">
    <property type="protein sequence ID" value="KOF20956.1"/>
    <property type="molecule type" value="Genomic_DNA"/>
</dbReference>
<name>A0A0L8C230_ENSAD</name>
<evidence type="ECO:0000313" key="2">
    <source>
        <dbReference type="EMBL" id="KOF20956.1"/>
    </source>
</evidence>
<comment type="caution">
    <text evidence="2">The sequence shown here is derived from an EMBL/GenBank/DDBJ whole genome shotgun (WGS) entry which is preliminary data.</text>
</comment>
<dbReference type="RefSeq" id="WP_053247889.1">
    <property type="nucleotide sequence ID" value="NZ_LGAP01000002.1"/>
</dbReference>
<proteinExistence type="predicted"/>
<feature type="compositionally biased region" description="Low complexity" evidence="1">
    <location>
        <begin position="35"/>
        <end position="45"/>
    </location>
</feature>
<gene>
    <name evidence="2" type="ORF">AC244_05965</name>
</gene>
<dbReference type="Proteomes" id="UP000037425">
    <property type="component" value="Unassembled WGS sequence"/>
</dbReference>
<feature type="region of interest" description="Disordered" evidence="1">
    <location>
        <begin position="23"/>
        <end position="45"/>
    </location>
</feature>
<organism evidence="2 3">
    <name type="scientific">Ensifer adhaerens</name>
    <name type="common">Sinorhizobium morelense</name>
    <dbReference type="NCBI Taxonomy" id="106592"/>
    <lineage>
        <taxon>Bacteria</taxon>
        <taxon>Pseudomonadati</taxon>
        <taxon>Pseudomonadota</taxon>
        <taxon>Alphaproteobacteria</taxon>
        <taxon>Hyphomicrobiales</taxon>
        <taxon>Rhizobiaceae</taxon>
        <taxon>Sinorhizobium/Ensifer group</taxon>
        <taxon>Ensifer</taxon>
    </lineage>
</organism>
<evidence type="ECO:0000256" key="1">
    <source>
        <dbReference type="SAM" id="MobiDB-lite"/>
    </source>
</evidence>
<protein>
    <submittedName>
        <fullName evidence="2">ABC transporter</fullName>
    </submittedName>
</protein>
<dbReference type="PATRIC" id="fig|106592.7.peg.2833"/>
<evidence type="ECO:0000313" key="3">
    <source>
        <dbReference type="Proteomes" id="UP000037425"/>
    </source>
</evidence>
<sequence>MSRNLIVIATLLSVVSLSGCDTIGKGKGKAPPPAVETAEPAPVYK</sequence>
<dbReference type="PROSITE" id="PS51257">
    <property type="entry name" value="PROKAR_LIPOPROTEIN"/>
    <property type="match status" value="1"/>
</dbReference>
<dbReference type="AlphaFoldDB" id="A0A0L8C230"/>